<dbReference type="EMBL" id="JBHSAO010000006">
    <property type="protein sequence ID" value="MFC4024006.1"/>
    <property type="molecule type" value="Genomic_DNA"/>
</dbReference>
<dbReference type="InterPro" id="IPR046373">
    <property type="entry name" value="Acyl-CoA_Oxase/DH_mid-dom_sf"/>
</dbReference>
<comment type="cofactor">
    <cofactor evidence="1 5">
        <name>FAD</name>
        <dbReference type="ChEBI" id="CHEBI:57692"/>
    </cofactor>
</comment>
<evidence type="ECO:0000256" key="2">
    <source>
        <dbReference type="ARBA" id="ARBA00009347"/>
    </source>
</evidence>
<accession>A0ABV8GYM9</accession>
<evidence type="ECO:0000313" key="9">
    <source>
        <dbReference type="EMBL" id="MFC4024006.1"/>
    </source>
</evidence>
<dbReference type="InterPro" id="IPR009100">
    <property type="entry name" value="AcylCoA_DH/oxidase_NM_dom_sf"/>
</dbReference>
<evidence type="ECO:0000313" key="10">
    <source>
        <dbReference type="Proteomes" id="UP001595772"/>
    </source>
</evidence>
<dbReference type="InterPro" id="IPR037069">
    <property type="entry name" value="AcylCoA_DH/ox_N_sf"/>
</dbReference>
<dbReference type="Proteomes" id="UP001595772">
    <property type="component" value="Unassembled WGS sequence"/>
</dbReference>
<comment type="caution">
    <text evidence="9">The sequence shown here is derived from an EMBL/GenBank/DDBJ whole genome shotgun (WGS) entry which is preliminary data.</text>
</comment>
<organism evidence="9 10">
    <name type="scientific">Oceanobacillus longus</name>
    <dbReference type="NCBI Taxonomy" id="930120"/>
    <lineage>
        <taxon>Bacteria</taxon>
        <taxon>Bacillati</taxon>
        <taxon>Bacillota</taxon>
        <taxon>Bacilli</taxon>
        <taxon>Bacillales</taxon>
        <taxon>Bacillaceae</taxon>
        <taxon>Oceanobacillus</taxon>
    </lineage>
</organism>
<dbReference type="SUPFAM" id="SSF56645">
    <property type="entry name" value="Acyl-CoA dehydrogenase NM domain-like"/>
    <property type="match status" value="1"/>
</dbReference>
<dbReference type="Pfam" id="PF02771">
    <property type="entry name" value="Acyl-CoA_dh_N"/>
    <property type="match status" value="1"/>
</dbReference>
<dbReference type="InterPro" id="IPR006089">
    <property type="entry name" value="Acyl-CoA_DH_CS"/>
</dbReference>
<keyword evidence="5" id="KW-0560">Oxidoreductase</keyword>
<dbReference type="Gene3D" id="1.10.540.10">
    <property type="entry name" value="Acyl-CoA dehydrogenase/oxidase, N-terminal domain"/>
    <property type="match status" value="1"/>
</dbReference>
<dbReference type="Pfam" id="PF00441">
    <property type="entry name" value="Acyl-CoA_dh_1"/>
    <property type="match status" value="1"/>
</dbReference>
<dbReference type="PANTHER" id="PTHR43884">
    <property type="entry name" value="ACYL-COA DEHYDROGENASE"/>
    <property type="match status" value="1"/>
</dbReference>
<reference evidence="10" key="1">
    <citation type="journal article" date="2019" name="Int. J. Syst. Evol. Microbiol.">
        <title>The Global Catalogue of Microorganisms (GCM) 10K type strain sequencing project: providing services to taxonomists for standard genome sequencing and annotation.</title>
        <authorList>
            <consortium name="The Broad Institute Genomics Platform"/>
            <consortium name="The Broad Institute Genome Sequencing Center for Infectious Disease"/>
            <person name="Wu L."/>
            <person name="Ma J."/>
        </authorList>
    </citation>
    <scope>NUCLEOTIDE SEQUENCE [LARGE SCALE GENOMIC DNA]</scope>
    <source>
        <strain evidence="10">IBRC-M 10703</strain>
    </source>
</reference>
<evidence type="ECO:0000256" key="5">
    <source>
        <dbReference type="RuleBase" id="RU362125"/>
    </source>
</evidence>
<dbReference type="Gene3D" id="1.20.140.10">
    <property type="entry name" value="Butyryl-CoA Dehydrogenase, subunit A, domain 3"/>
    <property type="match status" value="1"/>
</dbReference>
<keyword evidence="3 5" id="KW-0285">Flavoprotein</keyword>
<feature type="domain" description="Acyl-CoA dehydrogenase/oxidase C-terminal" evidence="6">
    <location>
        <begin position="238"/>
        <end position="386"/>
    </location>
</feature>
<dbReference type="InterPro" id="IPR013786">
    <property type="entry name" value="AcylCoA_DH/ox_N"/>
</dbReference>
<sequence length="388" mass="43206">MTELKKASSNSEEIQLLRKSVQEFCRKEVVGNYAAWEKQGNIPRELWGRLGELGFLLPEVPEEYGGLGTTFLYSTTIIEEFSRQGFNSFAANLSVHDTIIAQYLLNYGTESQKKYYLPKMATGELVGAIAMTEPAAGSDLQGIKTTAIYDSEKSAYLLNGSKTFITNGQHCDFVVVVAKTDLDVKPSRGTTLFIVDVPVNGFERGSNLEKIGLHSCDTSELFFEDVQVKETAILGEKNQGFKILMSELPRERLIVANSAVASMEGVLQETVHYVKDRELFGTTLDTFQNTRFVLAEMKTKVRVQRSFANECTDLLIHGKLDTVTASMAKLSCTEIQGEVIDQCLQFFGGYGYMTEYPVARAYADARVQRIYGGTSEVMKLIISKDMFS</sequence>
<proteinExistence type="inferred from homology"/>
<evidence type="ECO:0000256" key="1">
    <source>
        <dbReference type="ARBA" id="ARBA00001974"/>
    </source>
</evidence>
<dbReference type="SUPFAM" id="SSF47203">
    <property type="entry name" value="Acyl-CoA dehydrogenase C-terminal domain-like"/>
    <property type="match status" value="1"/>
</dbReference>
<feature type="domain" description="Acyl-CoA dehydrogenase/oxidase N-terminal" evidence="8">
    <location>
        <begin position="11"/>
        <end position="124"/>
    </location>
</feature>
<gene>
    <name evidence="9" type="ORF">ACFOUV_09380</name>
</gene>
<evidence type="ECO:0000259" key="8">
    <source>
        <dbReference type="Pfam" id="PF02771"/>
    </source>
</evidence>
<dbReference type="RefSeq" id="WP_379496502.1">
    <property type="nucleotide sequence ID" value="NZ_JBHSAO010000006.1"/>
</dbReference>
<feature type="domain" description="Acyl-CoA oxidase/dehydrogenase middle" evidence="7">
    <location>
        <begin position="128"/>
        <end position="226"/>
    </location>
</feature>
<dbReference type="InterPro" id="IPR006091">
    <property type="entry name" value="Acyl-CoA_Oxase/DH_mid-dom"/>
</dbReference>
<evidence type="ECO:0000256" key="3">
    <source>
        <dbReference type="ARBA" id="ARBA00022630"/>
    </source>
</evidence>
<dbReference type="PROSITE" id="PS00072">
    <property type="entry name" value="ACYL_COA_DH_1"/>
    <property type="match status" value="1"/>
</dbReference>
<evidence type="ECO:0000259" key="7">
    <source>
        <dbReference type="Pfam" id="PF02770"/>
    </source>
</evidence>
<dbReference type="Pfam" id="PF02770">
    <property type="entry name" value="Acyl-CoA_dh_M"/>
    <property type="match status" value="1"/>
</dbReference>
<dbReference type="InterPro" id="IPR009075">
    <property type="entry name" value="AcylCo_DH/oxidase_C"/>
</dbReference>
<comment type="similarity">
    <text evidence="2 5">Belongs to the acyl-CoA dehydrogenase family.</text>
</comment>
<evidence type="ECO:0000259" key="6">
    <source>
        <dbReference type="Pfam" id="PF00441"/>
    </source>
</evidence>
<name>A0ABV8GYM9_9BACI</name>
<dbReference type="Gene3D" id="2.40.110.10">
    <property type="entry name" value="Butyryl-CoA Dehydrogenase, subunit A, domain 2"/>
    <property type="match status" value="1"/>
</dbReference>
<dbReference type="InterPro" id="IPR036250">
    <property type="entry name" value="AcylCo_DH-like_C"/>
</dbReference>
<protein>
    <submittedName>
        <fullName evidence="9">Acyl-CoA dehydrogenase family protein</fullName>
    </submittedName>
</protein>
<keyword evidence="10" id="KW-1185">Reference proteome</keyword>
<dbReference type="PROSITE" id="PS00073">
    <property type="entry name" value="ACYL_COA_DH_2"/>
    <property type="match status" value="1"/>
</dbReference>
<evidence type="ECO:0000256" key="4">
    <source>
        <dbReference type="ARBA" id="ARBA00022827"/>
    </source>
</evidence>
<keyword evidence="4 5" id="KW-0274">FAD</keyword>
<dbReference type="PANTHER" id="PTHR43884:SF12">
    <property type="entry name" value="ISOVALERYL-COA DEHYDROGENASE, MITOCHONDRIAL-RELATED"/>
    <property type="match status" value="1"/>
</dbReference>